<sequence>MFERRRIMAALEDAVLAPSIHNSQPWRFRIVGEEVHVSLDASVTPRLVDPSGRWALASIGAVVAGLEIALAARTGHASETTFFPEGTEAPGGPTAGGQAWDGATLAVVRTGDGEPGDASRLAAAMPQRHTTREPLRAGGPTDEEWAFVLESAVPPSGPAARSGLRAERAESALTITLVELTARADAERVDDPAYLAEVQAWIDREGRVGIPHQSAGPADSAHHYPGRDFAQSLSGRAGEAGEKEFEFPPSLLLVTTSEDGPLDQVLGGYGMLRAMLAATSLGLGTGVLGQALEEPASHAAVDAAASGSLGHRAVVHQILRLGHPDQPLSPGHTQRRPVSEVVLR</sequence>
<evidence type="ECO:0008006" key="7">
    <source>
        <dbReference type="Google" id="ProtNLM"/>
    </source>
</evidence>
<evidence type="ECO:0000256" key="2">
    <source>
        <dbReference type="ARBA" id="ARBA00022643"/>
    </source>
</evidence>
<feature type="region of interest" description="Disordered" evidence="4">
    <location>
        <begin position="112"/>
        <end position="139"/>
    </location>
</feature>
<comment type="caution">
    <text evidence="5">The sequence shown here is derived from an EMBL/GenBank/DDBJ whole genome shotgun (WGS) entry which is preliminary data.</text>
</comment>
<evidence type="ECO:0000256" key="3">
    <source>
        <dbReference type="ARBA" id="ARBA00023002"/>
    </source>
</evidence>
<dbReference type="InterPro" id="IPR050627">
    <property type="entry name" value="Nitroreductase/BluB"/>
</dbReference>
<gene>
    <name evidence="5" type="ORF">FH969_06595</name>
</gene>
<keyword evidence="3" id="KW-0560">Oxidoreductase</keyword>
<dbReference type="AlphaFoldDB" id="A0A5C5BCZ7"/>
<dbReference type="SUPFAM" id="SSF55469">
    <property type="entry name" value="FMN-dependent nitroreductase-like"/>
    <property type="match status" value="2"/>
</dbReference>
<organism evidence="5 6">
    <name type="scientific">Miniimonas arenae</name>
    <dbReference type="NCBI Taxonomy" id="676201"/>
    <lineage>
        <taxon>Bacteria</taxon>
        <taxon>Bacillati</taxon>
        <taxon>Actinomycetota</taxon>
        <taxon>Actinomycetes</taxon>
        <taxon>Micrococcales</taxon>
        <taxon>Beutenbergiaceae</taxon>
        <taxon>Miniimonas</taxon>
    </lineage>
</organism>
<dbReference type="Proteomes" id="UP000313849">
    <property type="component" value="Unassembled WGS sequence"/>
</dbReference>
<reference evidence="5 6" key="1">
    <citation type="submission" date="2019-06" db="EMBL/GenBank/DDBJ databases">
        <title>Draft genome sequence of Miniimonas arenae KCTC 19750T isolated from sea sand.</title>
        <authorList>
            <person name="Park S.-J."/>
        </authorList>
    </citation>
    <scope>NUCLEOTIDE SEQUENCE [LARGE SCALE GENOMIC DNA]</scope>
    <source>
        <strain evidence="5 6">KCTC 19750</strain>
    </source>
</reference>
<evidence type="ECO:0000256" key="4">
    <source>
        <dbReference type="SAM" id="MobiDB-lite"/>
    </source>
</evidence>
<dbReference type="EMBL" id="VENP01000018">
    <property type="protein sequence ID" value="TNU74987.1"/>
    <property type="molecule type" value="Genomic_DNA"/>
</dbReference>
<evidence type="ECO:0000256" key="1">
    <source>
        <dbReference type="ARBA" id="ARBA00022630"/>
    </source>
</evidence>
<proteinExistence type="predicted"/>
<dbReference type="OrthoDB" id="8156917at2"/>
<dbReference type="InterPro" id="IPR000415">
    <property type="entry name" value="Nitroreductase-like"/>
</dbReference>
<accession>A0A5C5BCZ7</accession>
<dbReference type="PANTHER" id="PTHR23026:SF90">
    <property type="entry name" value="IODOTYROSINE DEIODINASE 1"/>
    <property type="match status" value="1"/>
</dbReference>
<dbReference type="Gene3D" id="3.40.109.10">
    <property type="entry name" value="NADH Oxidase"/>
    <property type="match status" value="1"/>
</dbReference>
<dbReference type="RefSeq" id="WP_139986550.1">
    <property type="nucleotide sequence ID" value="NZ_VENP01000018.1"/>
</dbReference>
<keyword evidence="6" id="KW-1185">Reference proteome</keyword>
<feature type="region of interest" description="Disordered" evidence="4">
    <location>
        <begin position="322"/>
        <end position="344"/>
    </location>
</feature>
<protein>
    <recommendedName>
        <fullName evidence="7">Nitroreductase</fullName>
    </recommendedName>
</protein>
<evidence type="ECO:0000313" key="6">
    <source>
        <dbReference type="Proteomes" id="UP000313849"/>
    </source>
</evidence>
<dbReference type="Gene3D" id="3.40.109.30">
    <property type="entry name" value="putative nitroreductase (tm1586), domain 2"/>
    <property type="match status" value="1"/>
</dbReference>
<dbReference type="GO" id="GO:0016491">
    <property type="term" value="F:oxidoreductase activity"/>
    <property type="evidence" value="ECO:0007669"/>
    <property type="project" value="UniProtKB-KW"/>
</dbReference>
<name>A0A5C5BCZ7_9MICO</name>
<keyword evidence="2" id="KW-0288">FMN</keyword>
<evidence type="ECO:0000313" key="5">
    <source>
        <dbReference type="EMBL" id="TNU74987.1"/>
    </source>
</evidence>
<keyword evidence="1" id="KW-0285">Flavoprotein</keyword>
<dbReference type="PANTHER" id="PTHR23026">
    <property type="entry name" value="NADPH NITROREDUCTASE"/>
    <property type="match status" value="1"/>
</dbReference>